<dbReference type="CDD" id="cd00086">
    <property type="entry name" value="homeodomain"/>
    <property type="match status" value="1"/>
</dbReference>
<dbReference type="InterPro" id="IPR045224">
    <property type="entry name" value="HDZip_class_I_plant"/>
</dbReference>
<feature type="domain" description="Homeobox" evidence="13">
    <location>
        <begin position="18"/>
        <end position="78"/>
    </location>
</feature>
<keyword evidence="6 8" id="KW-0539">Nucleus</keyword>
<evidence type="ECO:0000313" key="14">
    <source>
        <dbReference type="Proteomes" id="UP000827889"/>
    </source>
</evidence>
<evidence type="ECO:0000256" key="12">
    <source>
        <dbReference type="SAM" id="MobiDB-lite"/>
    </source>
</evidence>
<evidence type="ECO:0000256" key="10">
    <source>
        <dbReference type="RuleBase" id="RU369038"/>
    </source>
</evidence>
<accession>A0A8B8PDY2</accession>
<dbReference type="GeneID" id="115742243"/>
<dbReference type="SUPFAM" id="SSF46689">
    <property type="entry name" value="Homeodomain-like"/>
    <property type="match status" value="1"/>
</dbReference>
<dbReference type="GO" id="GO:0005634">
    <property type="term" value="C:nucleus"/>
    <property type="evidence" value="ECO:0007669"/>
    <property type="project" value="UniProtKB-SubCell"/>
</dbReference>
<gene>
    <name evidence="15" type="primary">LOC115742243</name>
</gene>
<keyword evidence="2 10" id="KW-0805">Transcription regulation</keyword>
<dbReference type="AlphaFoldDB" id="A0A8B8PDY2"/>
<evidence type="ECO:0000256" key="4">
    <source>
        <dbReference type="ARBA" id="ARBA00023155"/>
    </source>
</evidence>
<keyword evidence="3 8" id="KW-0238">DNA-binding</keyword>
<dbReference type="Proteomes" id="UP000827889">
    <property type="component" value="Chromosome 10"/>
</dbReference>
<dbReference type="SMART" id="SM00389">
    <property type="entry name" value="HOX"/>
    <property type="match status" value="1"/>
</dbReference>
<dbReference type="InterPro" id="IPR009057">
    <property type="entry name" value="Homeodomain-like_sf"/>
</dbReference>
<dbReference type="InterPro" id="IPR000047">
    <property type="entry name" value="HTH_motif"/>
</dbReference>
<dbReference type="Pfam" id="PF00046">
    <property type="entry name" value="Homeodomain"/>
    <property type="match status" value="1"/>
</dbReference>
<name>A0A8B8PDY2_9MYRT</name>
<dbReference type="PRINTS" id="PR00031">
    <property type="entry name" value="HTHREPRESSR"/>
</dbReference>
<protein>
    <recommendedName>
        <fullName evidence="10">Homeobox-leucine zipper protein</fullName>
    </recommendedName>
    <alternativeName>
        <fullName evidence="10">HD-ZIP protein</fullName>
    </alternativeName>
    <alternativeName>
        <fullName evidence="10">Homeodomain transcription factor</fullName>
    </alternativeName>
</protein>
<dbReference type="InterPro" id="IPR001356">
    <property type="entry name" value="HD"/>
</dbReference>
<evidence type="ECO:0000256" key="3">
    <source>
        <dbReference type="ARBA" id="ARBA00023125"/>
    </source>
</evidence>
<sequence length="221" mass="25534">MERSEVSAAGNMKKKKMGKSKNLKKGFSDEQIRLLETMFESEAKPDPRRKVELARELGLEPRQVAIWFQNRRARWKSKQVEQEYRVLRASYEKLLAEFESLKTEKQDLEKELQKLSGMLDKSQGGGRVCGETSNLEDEDTNCENEANPIRLRESFDRSLIVTSPDDQLNETEKSAEDVQEHLSGGEENCSMALPEKWSNFGSNDMLDYPCSNVAPWWNFWT</sequence>
<evidence type="ECO:0000256" key="2">
    <source>
        <dbReference type="ARBA" id="ARBA00023015"/>
    </source>
</evidence>
<evidence type="ECO:0000256" key="9">
    <source>
        <dbReference type="RuleBase" id="RU000682"/>
    </source>
</evidence>
<dbReference type="Gene3D" id="1.10.10.60">
    <property type="entry name" value="Homeodomain-like"/>
    <property type="match status" value="1"/>
</dbReference>
<comment type="subcellular location">
    <subcellularLocation>
        <location evidence="1 8 9">Nucleus</location>
    </subcellularLocation>
</comment>
<dbReference type="Pfam" id="PF02183">
    <property type="entry name" value="HALZ"/>
    <property type="match status" value="1"/>
</dbReference>
<dbReference type="GO" id="GO:0000981">
    <property type="term" value="F:DNA-binding transcription factor activity, RNA polymerase II-specific"/>
    <property type="evidence" value="ECO:0007669"/>
    <property type="project" value="UniProtKB-UniRule"/>
</dbReference>
<evidence type="ECO:0000256" key="8">
    <source>
        <dbReference type="PROSITE-ProRule" id="PRU00108"/>
    </source>
</evidence>
<comment type="similarity">
    <text evidence="7 10">Belongs to the HD-ZIP homeobox family. Class I subfamily.</text>
</comment>
<evidence type="ECO:0000256" key="6">
    <source>
        <dbReference type="ARBA" id="ARBA00023242"/>
    </source>
</evidence>
<dbReference type="RefSeq" id="XP_030532263.1">
    <property type="nucleotide sequence ID" value="XM_030676403.2"/>
</dbReference>
<dbReference type="PANTHER" id="PTHR24326:SF620">
    <property type="entry name" value="HOMEOBOX-LEUCINE ZIPPER PROTEIN"/>
    <property type="match status" value="1"/>
</dbReference>
<feature type="compositionally biased region" description="Basic residues" evidence="12">
    <location>
        <begin position="12"/>
        <end position="24"/>
    </location>
</feature>
<proteinExistence type="inferred from homology"/>
<dbReference type="GO" id="GO:0043565">
    <property type="term" value="F:sequence-specific DNA binding"/>
    <property type="evidence" value="ECO:0007669"/>
    <property type="project" value="InterPro"/>
</dbReference>
<keyword evidence="14" id="KW-1185">Reference proteome</keyword>
<keyword evidence="5 10" id="KW-0804">Transcription</keyword>
<evidence type="ECO:0000256" key="1">
    <source>
        <dbReference type="ARBA" id="ARBA00004123"/>
    </source>
</evidence>
<reference evidence="15" key="1">
    <citation type="submission" date="2025-08" db="UniProtKB">
        <authorList>
            <consortium name="RefSeq"/>
        </authorList>
    </citation>
    <scope>IDENTIFICATION</scope>
    <source>
        <tissue evidence="15">Leaf</tissue>
    </source>
</reference>
<keyword evidence="11" id="KW-0175">Coiled coil</keyword>
<feature type="coiled-coil region" evidence="11">
    <location>
        <begin position="77"/>
        <end position="118"/>
    </location>
</feature>
<organism evidence="14 15">
    <name type="scientific">Rhodamnia argentea</name>
    <dbReference type="NCBI Taxonomy" id="178133"/>
    <lineage>
        <taxon>Eukaryota</taxon>
        <taxon>Viridiplantae</taxon>
        <taxon>Streptophyta</taxon>
        <taxon>Embryophyta</taxon>
        <taxon>Tracheophyta</taxon>
        <taxon>Spermatophyta</taxon>
        <taxon>Magnoliopsida</taxon>
        <taxon>eudicotyledons</taxon>
        <taxon>Gunneridae</taxon>
        <taxon>Pentapetalae</taxon>
        <taxon>rosids</taxon>
        <taxon>malvids</taxon>
        <taxon>Myrtales</taxon>
        <taxon>Myrtaceae</taxon>
        <taxon>Myrtoideae</taxon>
        <taxon>Myrteae</taxon>
        <taxon>Australasian group</taxon>
        <taxon>Rhodamnia</taxon>
    </lineage>
</organism>
<dbReference type="InterPro" id="IPR003106">
    <property type="entry name" value="Leu_zip_homeo"/>
</dbReference>
<dbReference type="PANTHER" id="PTHR24326">
    <property type="entry name" value="HOMEOBOX-LEUCINE ZIPPER PROTEIN"/>
    <property type="match status" value="1"/>
</dbReference>
<evidence type="ECO:0000256" key="11">
    <source>
        <dbReference type="SAM" id="Coils"/>
    </source>
</evidence>
<dbReference type="PROSITE" id="PS00027">
    <property type="entry name" value="HOMEOBOX_1"/>
    <property type="match status" value="1"/>
</dbReference>
<evidence type="ECO:0000259" key="13">
    <source>
        <dbReference type="PROSITE" id="PS50071"/>
    </source>
</evidence>
<keyword evidence="4 8" id="KW-0371">Homeobox</keyword>
<evidence type="ECO:0000313" key="15">
    <source>
        <dbReference type="RefSeq" id="XP_030532263.1"/>
    </source>
</evidence>
<dbReference type="KEGG" id="rarg:115742243"/>
<evidence type="ECO:0000256" key="7">
    <source>
        <dbReference type="ARBA" id="ARBA00025748"/>
    </source>
</evidence>
<dbReference type="PROSITE" id="PS50071">
    <property type="entry name" value="HOMEOBOX_2"/>
    <property type="match status" value="1"/>
</dbReference>
<comment type="function">
    <text evidence="10">Transcription factor.</text>
</comment>
<feature type="region of interest" description="Disordered" evidence="12">
    <location>
        <begin position="1"/>
        <end position="25"/>
    </location>
</feature>
<feature type="DNA-binding region" description="Homeobox" evidence="8">
    <location>
        <begin position="20"/>
        <end position="79"/>
    </location>
</feature>
<feature type="region of interest" description="Disordered" evidence="12">
    <location>
        <begin position="119"/>
        <end position="141"/>
    </location>
</feature>
<dbReference type="OrthoDB" id="6159439at2759"/>
<dbReference type="InterPro" id="IPR017970">
    <property type="entry name" value="Homeobox_CS"/>
</dbReference>
<evidence type="ECO:0000256" key="5">
    <source>
        <dbReference type="ARBA" id="ARBA00023163"/>
    </source>
</evidence>
<dbReference type="GO" id="GO:0045893">
    <property type="term" value="P:positive regulation of DNA-templated transcription"/>
    <property type="evidence" value="ECO:0007669"/>
    <property type="project" value="TreeGrafter"/>
</dbReference>